<organism evidence="2 3">
    <name type="scientific">Demequina litoralis</name>
    <dbReference type="NCBI Taxonomy" id="3051660"/>
    <lineage>
        <taxon>Bacteria</taxon>
        <taxon>Bacillati</taxon>
        <taxon>Actinomycetota</taxon>
        <taxon>Actinomycetes</taxon>
        <taxon>Micrococcales</taxon>
        <taxon>Demequinaceae</taxon>
        <taxon>Demequina</taxon>
    </lineage>
</organism>
<dbReference type="Proteomes" id="UP001172728">
    <property type="component" value="Unassembled WGS sequence"/>
</dbReference>
<gene>
    <name evidence="2" type="ORF">QQX09_11565</name>
</gene>
<dbReference type="PROSITE" id="PS51257">
    <property type="entry name" value="PROKAR_LIPOPROTEIN"/>
    <property type="match status" value="1"/>
</dbReference>
<feature type="chain" id="PRO_5046352004" evidence="1">
    <location>
        <begin position="21"/>
        <end position="175"/>
    </location>
</feature>
<keyword evidence="3" id="KW-1185">Reference proteome</keyword>
<reference evidence="2" key="1">
    <citation type="submission" date="2023-06" db="EMBL/GenBank/DDBJ databases">
        <title>Sysu t00192.</title>
        <authorList>
            <person name="Gao L."/>
            <person name="Fang B.-Z."/>
            <person name="Li W.-J."/>
        </authorList>
    </citation>
    <scope>NUCLEOTIDE SEQUENCE</scope>
    <source>
        <strain evidence="2">SYSU T00192</strain>
    </source>
</reference>
<name>A0ABT8GBH3_9MICO</name>
<protein>
    <submittedName>
        <fullName evidence="2">Uncharacterized protein</fullName>
    </submittedName>
</protein>
<dbReference type="RefSeq" id="WP_301134846.1">
    <property type="nucleotide sequence ID" value="NZ_JAUHPW010000009.1"/>
</dbReference>
<dbReference type="EMBL" id="JAUHPW010000009">
    <property type="protein sequence ID" value="MDN4476492.1"/>
    <property type="molecule type" value="Genomic_DNA"/>
</dbReference>
<accession>A0ABT8GBH3</accession>
<feature type="signal peptide" evidence="1">
    <location>
        <begin position="1"/>
        <end position="20"/>
    </location>
</feature>
<evidence type="ECO:0000256" key="1">
    <source>
        <dbReference type="SAM" id="SignalP"/>
    </source>
</evidence>
<sequence length="175" mass="17286">MTRRIAGVAAAVLAAAALTACGTALPDTELSDLTALGLESVPCEDTVQMAGIQSDDDQAVIECWTGAPDDGIIATADAVLEALLADNAGAEDVSAALCWDDTVTDAEASACRAILVGDTTDGAVVSAVLALKDPGAVIGELPDAPTDDEVEAALAGADVEVLVFSEPASSETGGA</sequence>
<evidence type="ECO:0000313" key="2">
    <source>
        <dbReference type="EMBL" id="MDN4476492.1"/>
    </source>
</evidence>
<proteinExistence type="predicted"/>
<comment type="caution">
    <text evidence="2">The sequence shown here is derived from an EMBL/GenBank/DDBJ whole genome shotgun (WGS) entry which is preliminary data.</text>
</comment>
<evidence type="ECO:0000313" key="3">
    <source>
        <dbReference type="Proteomes" id="UP001172728"/>
    </source>
</evidence>
<keyword evidence="1" id="KW-0732">Signal</keyword>